<dbReference type="GeneID" id="28959659"/>
<dbReference type="RefSeq" id="XP_018239873.1">
    <property type="nucleotide sequence ID" value="XM_018399103.1"/>
</dbReference>
<sequence length="33" mass="3768">MKKPTYVGTSFISRLAPVDQWKGKDEYSATSLY</sequence>
<reference evidence="1" key="1">
    <citation type="submission" date="2007-04" db="EMBL/GenBank/DDBJ databases">
        <authorList>
            <consortium name="The Broad Institute Genome Sequencing Platform"/>
            <person name="Birren B."/>
            <person name="Lander E."/>
            <person name="Galagan J."/>
            <person name="Nusbaum C."/>
            <person name="Devon K."/>
            <person name="Ma L.-J."/>
            <person name="Jaffe D."/>
            <person name="Butler J."/>
            <person name="Alvarez P."/>
            <person name="Gnerre S."/>
            <person name="Grabherr M."/>
            <person name="Kleber M."/>
            <person name="Mauceli E."/>
            <person name="Brockman W."/>
            <person name="MacCallum I.A."/>
            <person name="Young S."/>
            <person name="LaButti K."/>
            <person name="DeCaprio D."/>
            <person name="Crawford M."/>
            <person name="Koehrsen M."/>
            <person name="Engels R."/>
            <person name="Montgomery P."/>
            <person name="Pearson M."/>
            <person name="Howarth C."/>
            <person name="Larson L."/>
            <person name="White J."/>
            <person name="O'Leary S."/>
            <person name="Kodira C."/>
            <person name="Zeng Q."/>
            <person name="Yandava C."/>
            <person name="Alvarado L."/>
            <person name="Kistler C."/>
            <person name="Shim W.-B."/>
            <person name="Kang S."/>
            <person name="Woloshuk C."/>
        </authorList>
    </citation>
    <scope>NUCLEOTIDE SEQUENCE</scope>
    <source>
        <strain evidence="1">4287</strain>
    </source>
</reference>
<evidence type="ECO:0000313" key="2">
    <source>
        <dbReference type="Proteomes" id="UP000009097"/>
    </source>
</evidence>
<dbReference type="EMBL" id="DS231700">
    <property type="protein sequence ID" value="KNB01828.1"/>
    <property type="molecule type" value="Genomic_DNA"/>
</dbReference>
<name>A0A0J9USB4_FUSO4</name>
<dbReference type="AlphaFoldDB" id="A0A0J9USB4"/>
<accession>A0A0J9USB4</accession>
<protein>
    <submittedName>
        <fullName evidence="1">Uncharacterized protein</fullName>
    </submittedName>
</protein>
<dbReference type="KEGG" id="fox:FOXG_18953"/>
<organism evidence="1 2">
    <name type="scientific">Fusarium oxysporum f. sp. lycopersici (strain 4287 / CBS 123668 / FGSC 9935 / NRRL 34936)</name>
    <name type="common">Fusarium vascular wilt of tomato</name>
    <dbReference type="NCBI Taxonomy" id="426428"/>
    <lineage>
        <taxon>Eukaryota</taxon>
        <taxon>Fungi</taxon>
        <taxon>Dikarya</taxon>
        <taxon>Ascomycota</taxon>
        <taxon>Pezizomycotina</taxon>
        <taxon>Sordariomycetes</taxon>
        <taxon>Hypocreomycetidae</taxon>
        <taxon>Hypocreales</taxon>
        <taxon>Nectriaceae</taxon>
        <taxon>Fusarium</taxon>
        <taxon>Fusarium oxysporum species complex</taxon>
    </lineage>
</organism>
<reference evidence="1" key="2">
    <citation type="journal article" date="2010" name="Nature">
        <title>Comparative genomics reveals mobile pathogenicity chromosomes in Fusarium.</title>
        <authorList>
            <person name="Ma L.J."/>
            <person name="van der Does H.C."/>
            <person name="Borkovich K.A."/>
            <person name="Coleman J.J."/>
            <person name="Daboussi M.J."/>
            <person name="Di Pietro A."/>
            <person name="Dufresne M."/>
            <person name="Freitag M."/>
            <person name="Grabherr M."/>
            <person name="Henrissat B."/>
            <person name="Houterman P.M."/>
            <person name="Kang S."/>
            <person name="Shim W.B."/>
            <person name="Woloshuk C."/>
            <person name="Xie X."/>
            <person name="Xu J.R."/>
            <person name="Antoniw J."/>
            <person name="Baker S.E."/>
            <person name="Bluhm B.H."/>
            <person name="Breakspear A."/>
            <person name="Brown D.W."/>
            <person name="Butchko R.A."/>
            <person name="Chapman S."/>
            <person name="Coulson R."/>
            <person name="Coutinho P.M."/>
            <person name="Danchin E.G."/>
            <person name="Diener A."/>
            <person name="Gale L.R."/>
            <person name="Gardiner D.M."/>
            <person name="Goff S."/>
            <person name="Hammond-Kosack K.E."/>
            <person name="Hilburn K."/>
            <person name="Hua-Van A."/>
            <person name="Jonkers W."/>
            <person name="Kazan K."/>
            <person name="Kodira C.D."/>
            <person name="Koehrsen M."/>
            <person name="Kumar L."/>
            <person name="Lee Y.H."/>
            <person name="Li L."/>
            <person name="Manners J.M."/>
            <person name="Miranda-Saavedra D."/>
            <person name="Mukherjee M."/>
            <person name="Park G."/>
            <person name="Park J."/>
            <person name="Park S.Y."/>
            <person name="Proctor R.H."/>
            <person name="Regev A."/>
            <person name="Ruiz-Roldan M.C."/>
            <person name="Sain D."/>
            <person name="Sakthikumar S."/>
            <person name="Sykes S."/>
            <person name="Schwartz D.C."/>
            <person name="Turgeon B.G."/>
            <person name="Wapinski I."/>
            <person name="Yoder O."/>
            <person name="Young S."/>
            <person name="Zeng Q."/>
            <person name="Zhou S."/>
            <person name="Galagan J."/>
            <person name="Cuomo C.A."/>
            <person name="Kistler H.C."/>
            <person name="Rep M."/>
        </authorList>
    </citation>
    <scope>NUCLEOTIDE SEQUENCE [LARGE SCALE GENOMIC DNA]</scope>
    <source>
        <strain evidence="1">4287</strain>
    </source>
</reference>
<proteinExistence type="predicted"/>
<dbReference type="VEuPathDB" id="FungiDB:FOXG_18953"/>
<evidence type="ECO:0000313" key="1">
    <source>
        <dbReference type="EMBL" id="KNB01828.1"/>
    </source>
</evidence>
<gene>
    <name evidence="1" type="ORF">FOXG_18953</name>
</gene>
<dbReference type="Proteomes" id="UP000009097">
    <property type="component" value="Unassembled WGS sequence"/>
</dbReference>